<sequence>MKWTIAQLKKLGRDPFEVNETVNYSDIAKQHHDIRKISDVTITGTGQVMRESVMFNLNIQCELTLGCALTLEDVKYPINIDTQEIFSWDENADDENEDIVVVKGLTVEIAPIIWQNIVLNIPIRVVAEGAHERMKRKGSDWQIVDENESLEKQEKIDPRFAVLKNLFKDEDKEDQ</sequence>
<proteinExistence type="predicted"/>
<dbReference type="InParanoid" id="U2EG25"/>
<dbReference type="AlphaFoldDB" id="U2EG25"/>
<dbReference type="FunCoup" id="U2EG25">
    <property type="interactions" value="66"/>
</dbReference>
<reference evidence="1 2" key="1">
    <citation type="journal article" date="2011" name="J. Bacteriol.">
        <title>Genome sequence of Haloplasma contractile, an unusual contractile bacterium from a deep-sea anoxic brine lake.</title>
        <authorList>
            <person name="Antunes A."/>
            <person name="Alam I."/>
            <person name="El Dorry H."/>
            <person name="Siam R."/>
            <person name="Robertson A."/>
            <person name="Bajic V.B."/>
            <person name="Stingl U."/>
        </authorList>
    </citation>
    <scope>NUCLEOTIDE SEQUENCE [LARGE SCALE GENOMIC DNA]</scope>
    <source>
        <strain evidence="1 2">SSD-17B</strain>
    </source>
</reference>
<dbReference type="eggNOG" id="COG1399">
    <property type="taxonomic scope" value="Bacteria"/>
</dbReference>
<dbReference type="OrthoDB" id="9790372at2"/>
<dbReference type="InterPro" id="IPR003772">
    <property type="entry name" value="YceD"/>
</dbReference>
<gene>
    <name evidence="1" type="ORF">HLPCO_000232</name>
</gene>
<dbReference type="RefSeq" id="WP_008826331.1">
    <property type="nucleotide sequence ID" value="NZ_AFNU02000001.1"/>
</dbReference>
<dbReference type="Proteomes" id="UP000005707">
    <property type="component" value="Unassembled WGS sequence"/>
</dbReference>
<reference evidence="1 2" key="2">
    <citation type="journal article" date="2013" name="PLoS ONE">
        <title>INDIGO - INtegrated Data Warehouse of MIcrobial GenOmes with Examples from the Red Sea Extremophiles.</title>
        <authorList>
            <person name="Alam I."/>
            <person name="Antunes A."/>
            <person name="Kamau A.A."/>
            <person name="Ba Alawi W."/>
            <person name="Kalkatawi M."/>
            <person name="Stingl U."/>
            <person name="Bajic V.B."/>
        </authorList>
    </citation>
    <scope>NUCLEOTIDE SEQUENCE [LARGE SCALE GENOMIC DNA]</scope>
    <source>
        <strain evidence="1 2">SSD-17B</strain>
    </source>
</reference>
<evidence type="ECO:0000313" key="1">
    <source>
        <dbReference type="EMBL" id="ERJ13566.1"/>
    </source>
</evidence>
<dbReference type="STRING" id="1033810.HLPCO_000232"/>
<dbReference type="EMBL" id="AFNU02000001">
    <property type="protein sequence ID" value="ERJ13566.1"/>
    <property type="molecule type" value="Genomic_DNA"/>
</dbReference>
<name>U2EG25_9MOLU</name>
<organism evidence="1 2">
    <name type="scientific">Haloplasma contractile SSD-17B</name>
    <dbReference type="NCBI Taxonomy" id="1033810"/>
    <lineage>
        <taxon>Bacteria</taxon>
        <taxon>Bacillati</taxon>
        <taxon>Mycoplasmatota</taxon>
        <taxon>Mollicutes</taxon>
        <taxon>Haloplasmatales</taxon>
        <taxon>Haloplasmataceae</taxon>
        <taxon>Haloplasma</taxon>
    </lineage>
</organism>
<comment type="caution">
    <text evidence="1">The sequence shown here is derived from an EMBL/GenBank/DDBJ whole genome shotgun (WGS) entry which is preliminary data.</text>
</comment>
<protein>
    <submittedName>
        <fullName evidence="1">ACR protein</fullName>
    </submittedName>
</protein>
<accession>U2EG25</accession>
<evidence type="ECO:0000313" key="2">
    <source>
        <dbReference type="Proteomes" id="UP000005707"/>
    </source>
</evidence>
<dbReference type="Pfam" id="PF02620">
    <property type="entry name" value="YceD"/>
    <property type="match status" value="1"/>
</dbReference>
<keyword evidence="2" id="KW-1185">Reference proteome</keyword>